<sequence>MQDRSRHTWQTCSACRAVDRESRESQTSFHCCQCGLRAHADQNGAINILRRNMASVIVKEGQRFSVEATSFGKASRASEIRRLQAREDVNYLDFH</sequence>
<evidence type="ECO:0000256" key="1">
    <source>
        <dbReference type="ARBA" id="ARBA00023125"/>
    </source>
</evidence>
<evidence type="ECO:0000313" key="3">
    <source>
        <dbReference type="EMBL" id="APO75287.1"/>
    </source>
</evidence>
<keyword evidence="1" id="KW-0238">DNA-binding</keyword>
<protein>
    <recommendedName>
        <fullName evidence="2">Cas12f1-like TNB domain-containing protein</fullName>
    </recommendedName>
</protein>
<dbReference type="InterPro" id="IPR010095">
    <property type="entry name" value="Cas12f1-like_TNB"/>
</dbReference>
<dbReference type="Proteomes" id="UP000185109">
    <property type="component" value="Chromosome"/>
</dbReference>
<accession>A0A1L5P575</accession>
<gene>
    <name evidence="3" type="ORF">AM571_CH02478</name>
</gene>
<dbReference type="GO" id="GO:0003677">
    <property type="term" value="F:DNA binding"/>
    <property type="evidence" value="ECO:0007669"/>
    <property type="project" value="UniProtKB-KW"/>
</dbReference>
<organism evidence="3 4">
    <name type="scientific">Rhizobium etli 8C-3</name>
    <dbReference type="NCBI Taxonomy" id="538025"/>
    <lineage>
        <taxon>Bacteria</taxon>
        <taxon>Pseudomonadati</taxon>
        <taxon>Pseudomonadota</taxon>
        <taxon>Alphaproteobacteria</taxon>
        <taxon>Hyphomicrobiales</taxon>
        <taxon>Rhizobiaceae</taxon>
        <taxon>Rhizobium/Agrobacterium group</taxon>
        <taxon>Rhizobium</taxon>
    </lineage>
</organism>
<evidence type="ECO:0000259" key="2">
    <source>
        <dbReference type="Pfam" id="PF07282"/>
    </source>
</evidence>
<reference evidence="3 4" key="1">
    <citation type="submission" date="2016-09" db="EMBL/GenBank/DDBJ databases">
        <title>The complete genome sequences of Rhizobium gallicum, symbiovars gallicum and phaseoli, symbionts associated to common bean (Phaseolus vulgaris).</title>
        <authorList>
            <person name="Bustos P."/>
            <person name="Santamaria R.I."/>
            <person name="Perez-Carrascal O.M."/>
            <person name="Juarez S."/>
            <person name="Lozano L."/>
            <person name="Martinez-Flores I."/>
            <person name="Martinez-Romero E."/>
            <person name="Cevallos M."/>
            <person name="Romero D."/>
            <person name="Davila G."/>
            <person name="Gonzalez V."/>
        </authorList>
    </citation>
    <scope>NUCLEOTIDE SEQUENCE [LARGE SCALE GENOMIC DNA]</scope>
    <source>
        <strain evidence="3 4">8C-3</strain>
    </source>
</reference>
<feature type="domain" description="Cas12f1-like TNB" evidence="2">
    <location>
        <begin position="4"/>
        <end position="48"/>
    </location>
</feature>
<dbReference type="RefSeq" id="WP_074061661.1">
    <property type="nucleotide sequence ID" value="NZ_CP017241.1"/>
</dbReference>
<dbReference type="AlphaFoldDB" id="A0A1L5P575"/>
<dbReference type="Pfam" id="PF07282">
    <property type="entry name" value="Cas12f1-like_TNB"/>
    <property type="match status" value="1"/>
</dbReference>
<proteinExistence type="predicted"/>
<dbReference type="EMBL" id="CP017241">
    <property type="protein sequence ID" value="APO75287.1"/>
    <property type="molecule type" value="Genomic_DNA"/>
</dbReference>
<name>A0A1L5P575_RHIET</name>
<evidence type="ECO:0000313" key="4">
    <source>
        <dbReference type="Proteomes" id="UP000185109"/>
    </source>
</evidence>